<feature type="non-terminal residue" evidence="1">
    <location>
        <position position="1"/>
    </location>
</feature>
<comment type="caution">
    <text evidence="1">The sequence shown here is derived from an EMBL/GenBank/DDBJ whole genome shotgun (WGS) entry which is preliminary data.</text>
</comment>
<accession>X0SN15</accession>
<dbReference type="Pfam" id="PF02021">
    <property type="entry name" value="UPF0102"/>
    <property type="match status" value="1"/>
</dbReference>
<proteinExistence type="predicted"/>
<reference evidence="1" key="1">
    <citation type="journal article" date="2014" name="Front. Microbiol.">
        <title>High frequency of phylogenetically diverse reductive dehalogenase-homologous genes in deep subseafloor sedimentary metagenomes.</title>
        <authorList>
            <person name="Kawai M."/>
            <person name="Futagami T."/>
            <person name="Toyoda A."/>
            <person name="Takaki Y."/>
            <person name="Nishi S."/>
            <person name="Hori S."/>
            <person name="Arai W."/>
            <person name="Tsubouchi T."/>
            <person name="Morono Y."/>
            <person name="Uchiyama I."/>
            <person name="Ito T."/>
            <person name="Fujiyama A."/>
            <person name="Inagaki F."/>
            <person name="Takami H."/>
        </authorList>
    </citation>
    <scope>NUCLEOTIDE SEQUENCE</scope>
    <source>
        <strain evidence="1">Expedition CK06-06</strain>
    </source>
</reference>
<gene>
    <name evidence="1" type="ORF">S01H1_08444</name>
</gene>
<dbReference type="GO" id="GO:0003676">
    <property type="term" value="F:nucleic acid binding"/>
    <property type="evidence" value="ECO:0007669"/>
    <property type="project" value="InterPro"/>
</dbReference>
<dbReference type="InterPro" id="IPR003509">
    <property type="entry name" value="UPF0102_YraN-like"/>
</dbReference>
<dbReference type="PANTHER" id="PTHR34039">
    <property type="entry name" value="UPF0102 PROTEIN YRAN"/>
    <property type="match status" value="1"/>
</dbReference>
<dbReference type="InterPro" id="IPR011335">
    <property type="entry name" value="Restrct_endonuc-II-like"/>
</dbReference>
<sequence length="107" mass="11930">RPEFALRNFRCREGEIDIIAEKDGCLAFVEVKTRRGSSMGGAAESVTPDKATRMVQAAEAYSQDRADLPPDRRIDVVTVELSPRGRLLRVEHIENAVTVDQLRPPDP</sequence>
<evidence type="ECO:0008006" key="2">
    <source>
        <dbReference type="Google" id="ProtNLM"/>
    </source>
</evidence>
<dbReference type="AlphaFoldDB" id="X0SN15"/>
<dbReference type="SUPFAM" id="SSF52980">
    <property type="entry name" value="Restriction endonuclease-like"/>
    <property type="match status" value="1"/>
</dbReference>
<dbReference type="PANTHER" id="PTHR34039:SF1">
    <property type="entry name" value="UPF0102 PROTEIN YRAN"/>
    <property type="match status" value="1"/>
</dbReference>
<dbReference type="EMBL" id="BARS01004331">
    <property type="protein sequence ID" value="GAF76511.1"/>
    <property type="molecule type" value="Genomic_DNA"/>
</dbReference>
<name>X0SN15_9ZZZZ</name>
<dbReference type="InterPro" id="IPR011856">
    <property type="entry name" value="tRNA_endonuc-like_dom_sf"/>
</dbReference>
<dbReference type="Gene3D" id="3.40.1350.10">
    <property type="match status" value="1"/>
</dbReference>
<evidence type="ECO:0000313" key="1">
    <source>
        <dbReference type="EMBL" id="GAF76511.1"/>
    </source>
</evidence>
<organism evidence="1">
    <name type="scientific">marine sediment metagenome</name>
    <dbReference type="NCBI Taxonomy" id="412755"/>
    <lineage>
        <taxon>unclassified sequences</taxon>
        <taxon>metagenomes</taxon>
        <taxon>ecological metagenomes</taxon>
    </lineage>
</organism>
<protein>
    <recommendedName>
        <fullName evidence="2">YraN family protein</fullName>
    </recommendedName>
</protein>